<feature type="transmembrane region" description="Helical" evidence="1">
    <location>
        <begin position="216"/>
        <end position="235"/>
    </location>
</feature>
<dbReference type="OrthoDB" id="3009728at2759"/>
<evidence type="ECO:0000313" key="3">
    <source>
        <dbReference type="EMBL" id="KAF1995336.1"/>
    </source>
</evidence>
<dbReference type="EMBL" id="ML977640">
    <property type="protein sequence ID" value="KAF1995336.1"/>
    <property type="molecule type" value="Genomic_DNA"/>
</dbReference>
<dbReference type="AlphaFoldDB" id="A0A6A5WCI5"/>
<keyword evidence="1" id="KW-0812">Transmembrane</keyword>
<keyword evidence="2" id="KW-0732">Signal</keyword>
<dbReference type="Proteomes" id="UP000799779">
    <property type="component" value="Unassembled WGS sequence"/>
</dbReference>
<feature type="signal peptide" evidence="2">
    <location>
        <begin position="1"/>
        <end position="21"/>
    </location>
</feature>
<organism evidence="3 4">
    <name type="scientific">Amniculicola lignicola CBS 123094</name>
    <dbReference type="NCBI Taxonomy" id="1392246"/>
    <lineage>
        <taxon>Eukaryota</taxon>
        <taxon>Fungi</taxon>
        <taxon>Dikarya</taxon>
        <taxon>Ascomycota</taxon>
        <taxon>Pezizomycotina</taxon>
        <taxon>Dothideomycetes</taxon>
        <taxon>Pleosporomycetidae</taxon>
        <taxon>Pleosporales</taxon>
        <taxon>Amniculicolaceae</taxon>
        <taxon>Amniculicola</taxon>
    </lineage>
</organism>
<protein>
    <submittedName>
        <fullName evidence="3">Uncharacterized protein</fullName>
    </submittedName>
</protein>
<feature type="transmembrane region" description="Helical" evidence="1">
    <location>
        <begin position="337"/>
        <end position="358"/>
    </location>
</feature>
<name>A0A6A5WCI5_9PLEO</name>
<accession>A0A6A5WCI5</accession>
<feature type="transmembrane region" description="Helical" evidence="1">
    <location>
        <begin position="295"/>
        <end position="317"/>
    </location>
</feature>
<evidence type="ECO:0000313" key="4">
    <source>
        <dbReference type="Proteomes" id="UP000799779"/>
    </source>
</evidence>
<evidence type="ECO:0000256" key="1">
    <source>
        <dbReference type="SAM" id="Phobius"/>
    </source>
</evidence>
<sequence length="364" mass="40532">MANTPVSYALLLVSIAQSASAHLNGQYETYFPDYKTVKALIRDNCTEEWNMVQEDKSRGGYGVTKCILENMGEMDKAELAITAVILGLLPMALQMIGPRVEEIARLGMQRPLLAWLMSIGSPCATLDHQKPEFDMFESKPEGKFGDGDGDEPLWPSFLDRHPGTGKVVISLLEYFLVIVSAGNAVLLGYQLSFWTVSLVSTMLGTFGNTAEAFSPLLWMFLSLPISIMGMLVLSLSKDRNKKADDSMDGLSSRSSLRFLGGIAHELQPCAYQPFLDLQDKVNVKPATSRDLTRRYLILALSWAIKIFIWVQVLYGIFIFSSTMYVTLWTSLGLVSRFMGGSLACRLVLEFELYGAGYISKRKRH</sequence>
<keyword evidence="1" id="KW-0472">Membrane</keyword>
<keyword evidence="1" id="KW-1133">Transmembrane helix</keyword>
<proteinExistence type="predicted"/>
<reference evidence="3" key="1">
    <citation type="journal article" date="2020" name="Stud. Mycol.">
        <title>101 Dothideomycetes genomes: a test case for predicting lifestyles and emergence of pathogens.</title>
        <authorList>
            <person name="Haridas S."/>
            <person name="Albert R."/>
            <person name="Binder M."/>
            <person name="Bloem J."/>
            <person name="Labutti K."/>
            <person name="Salamov A."/>
            <person name="Andreopoulos B."/>
            <person name="Baker S."/>
            <person name="Barry K."/>
            <person name="Bills G."/>
            <person name="Bluhm B."/>
            <person name="Cannon C."/>
            <person name="Castanera R."/>
            <person name="Culley D."/>
            <person name="Daum C."/>
            <person name="Ezra D."/>
            <person name="Gonzalez J."/>
            <person name="Henrissat B."/>
            <person name="Kuo A."/>
            <person name="Liang C."/>
            <person name="Lipzen A."/>
            <person name="Lutzoni F."/>
            <person name="Magnuson J."/>
            <person name="Mondo S."/>
            <person name="Nolan M."/>
            <person name="Ohm R."/>
            <person name="Pangilinan J."/>
            <person name="Park H.-J."/>
            <person name="Ramirez L."/>
            <person name="Alfaro M."/>
            <person name="Sun H."/>
            <person name="Tritt A."/>
            <person name="Yoshinaga Y."/>
            <person name="Zwiers L.-H."/>
            <person name="Turgeon B."/>
            <person name="Goodwin S."/>
            <person name="Spatafora J."/>
            <person name="Crous P."/>
            <person name="Grigoriev I."/>
        </authorList>
    </citation>
    <scope>NUCLEOTIDE SEQUENCE</scope>
    <source>
        <strain evidence="3">CBS 123094</strain>
    </source>
</reference>
<keyword evidence="4" id="KW-1185">Reference proteome</keyword>
<gene>
    <name evidence="3" type="ORF">P154DRAFT_346501</name>
</gene>
<feature type="transmembrane region" description="Helical" evidence="1">
    <location>
        <begin position="174"/>
        <end position="196"/>
    </location>
</feature>
<feature type="chain" id="PRO_5025447270" evidence="2">
    <location>
        <begin position="22"/>
        <end position="364"/>
    </location>
</feature>
<evidence type="ECO:0000256" key="2">
    <source>
        <dbReference type="SAM" id="SignalP"/>
    </source>
</evidence>